<evidence type="ECO:0000313" key="3">
    <source>
        <dbReference type="EMBL" id="OUZ40350.1"/>
    </source>
</evidence>
<comment type="caution">
    <text evidence="1">Lacks conserved residue(s) required for the propagation of feature annotation.</text>
</comment>
<reference evidence="3 4" key="1">
    <citation type="journal article" date="2017" name="Int. J. Syst. Evol. Microbiol.">
        <title>Solibacillus kalamii sp. nov., isolated from a high-efficiency particulate arrestance filter system used in the International Space Station.</title>
        <authorList>
            <person name="Checinska Sielaff A."/>
            <person name="Kumar R.M."/>
            <person name="Pal D."/>
            <person name="Mayilraj S."/>
            <person name="Venkateswaran K."/>
        </authorList>
    </citation>
    <scope>NUCLEOTIDE SEQUENCE [LARGE SCALE GENOMIC DNA]</scope>
    <source>
        <strain evidence="3 4">ISSFR-015</strain>
    </source>
</reference>
<evidence type="ECO:0000259" key="2">
    <source>
        <dbReference type="PROSITE" id="PS50110"/>
    </source>
</evidence>
<dbReference type="Pfam" id="PF00072">
    <property type="entry name" value="Response_reg"/>
    <property type="match status" value="1"/>
</dbReference>
<protein>
    <submittedName>
        <fullName evidence="3">Response regulator</fullName>
    </submittedName>
</protein>
<dbReference type="Proteomes" id="UP000196594">
    <property type="component" value="Unassembled WGS sequence"/>
</dbReference>
<dbReference type="InterPro" id="IPR001789">
    <property type="entry name" value="Sig_transdc_resp-reg_receiver"/>
</dbReference>
<dbReference type="SUPFAM" id="SSF52172">
    <property type="entry name" value="CheY-like"/>
    <property type="match status" value="1"/>
</dbReference>
<sequence length="284" mass="33582">MKETENQFSNSVENFQNLKYLYDLQLTYIRKKGIHFTFVFVKYSDEMSVSYEEFYQLVKENLRKSDFVFADRSKQYIILVLSISKAMESKSFLGRLQTAMSPFKMPLVAVIAEIANSLHPLEEILEVGEEEVMSLDFSDAQIVVIPHFIEKERIKMKVSIIENDHITQSIFSNLFHNLETAEQDLEVRVFNDGLEFIESDWYRSEHHHIIVLNDILPRKNGFEVLHYLRGLPNEQKYLILFISSRNSEEAQLYSFENGADAYFVRPFNLKIFEIRIKNHLRRSR</sequence>
<comment type="caution">
    <text evidence="3">The sequence shown here is derived from an EMBL/GenBank/DDBJ whole genome shotgun (WGS) entry which is preliminary data.</text>
</comment>
<organism evidence="3 4">
    <name type="scientific">Solibacillus kalamii</name>
    <dbReference type="NCBI Taxonomy" id="1748298"/>
    <lineage>
        <taxon>Bacteria</taxon>
        <taxon>Bacillati</taxon>
        <taxon>Bacillota</taxon>
        <taxon>Bacilli</taxon>
        <taxon>Bacillales</taxon>
        <taxon>Caryophanaceae</taxon>
        <taxon>Solibacillus</taxon>
    </lineage>
</organism>
<feature type="domain" description="Response regulatory" evidence="2">
    <location>
        <begin position="157"/>
        <end position="280"/>
    </location>
</feature>
<dbReference type="Gene3D" id="3.40.50.2300">
    <property type="match status" value="1"/>
</dbReference>
<accession>A0ABX3ZL11</accession>
<dbReference type="RefSeq" id="WP_087615333.1">
    <property type="nucleotide sequence ID" value="NZ_JAFBEY010000002.1"/>
</dbReference>
<keyword evidence="4" id="KW-1185">Reference proteome</keyword>
<name>A0ABX3ZL11_9BACL</name>
<gene>
    <name evidence="3" type="ORF">CBM15_00405</name>
</gene>
<dbReference type="PROSITE" id="PS50110">
    <property type="entry name" value="RESPONSE_REGULATORY"/>
    <property type="match status" value="1"/>
</dbReference>
<dbReference type="SMART" id="SM00448">
    <property type="entry name" value="REC"/>
    <property type="match status" value="1"/>
</dbReference>
<evidence type="ECO:0000313" key="4">
    <source>
        <dbReference type="Proteomes" id="UP000196594"/>
    </source>
</evidence>
<dbReference type="EMBL" id="NHNT01000001">
    <property type="protein sequence ID" value="OUZ40350.1"/>
    <property type="molecule type" value="Genomic_DNA"/>
</dbReference>
<proteinExistence type="predicted"/>
<evidence type="ECO:0000256" key="1">
    <source>
        <dbReference type="PROSITE-ProRule" id="PRU00169"/>
    </source>
</evidence>
<dbReference type="InterPro" id="IPR011006">
    <property type="entry name" value="CheY-like_superfamily"/>
</dbReference>